<dbReference type="FunFam" id="3.90.810.10:FF:000001">
    <property type="entry name" value="Non-specific serine/threonine protein kinase"/>
    <property type="match status" value="1"/>
</dbReference>
<comment type="subcellular location">
    <subcellularLocation>
        <location evidence="1">Cytoplasm</location>
    </subcellularLocation>
</comment>
<dbReference type="SMART" id="SM00220">
    <property type="entry name" value="S_TKc"/>
    <property type="match status" value="1"/>
</dbReference>
<keyword evidence="6 9" id="KW-0547">Nucleotide-binding</keyword>
<dbReference type="EC" id="2.7.11.1" evidence="2"/>
<evidence type="ECO:0000256" key="4">
    <source>
        <dbReference type="ARBA" id="ARBA00022527"/>
    </source>
</evidence>
<dbReference type="GO" id="GO:0004674">
    <property type="term" value="F:protein serine/threonine kinase activity"/>
    <property type="evidence" value="ECO:0007669"/>
    <property type="project" value="UniProtKB-KW"/>
</dbReference>
<evidence type="ECO:0000259" key="12">
    <source>
        <dbReference type="PROSITE" id="PS50108"/>
    </source>
</evidence>
<accession>A0A7K6RNC5</accession>
<feature type="non-terminal residue" evidence="13">
    <location>
        <position position="544"/>
    </location>
</feature>
<dbReference type="Gene3D" id="3.90.810.10">
    <property type="entry name" value="CRIB domain"/>
    <property type="match status" value="1"/>
</dbReference>
<dbReference type="InterPro" id="IPR033923">
    <property type="entry name" value="PAK_BD"/>
</dbReference>
<protein>
    <recommendedName>
        <fullName evidence="2">non-specific serine/threonine protein kinase</fullName>
        <ecNumber evidence="2">2.7.11.1</ecNumber>
    </recommendedName>
</protein>
<evidence type="ECO:0000256" key="6">
    <source>
        <dbReference type="ARBA" id="ARBA00022741"/>
    </source>
</evidence>
<dbReference type="Pfam" id="PF00786">
    <property type="entry name" value="PBD"/>
    <property type="match status" value="1"/>
</dbReference>
<dbReference type="PROSITE" id="PS50011">
    <property type="entry name" value="PROTEIN_KINASE_DOM"/>
    <property type="match status" value="1"/>
</dbReference>
<dbReference type="InterPro" id="IPR011009">
    <property type="entry name" value="Kinase-like_dom_sf"/>
</dbReference>
<dbReference type="Pfam" id="PF00069">
    <property type="entry name" value="Pkinase"/>
    <property type="match status" value="1"/>
</dbReference>
<organism evidence="13 14">
    <name type="scientific">Rhynochetos jubatus</name>
    <name type="common">kagu</name>
    <dbReference type="NCBI Taxonomy" id="54386"/>
    <lineage>
        <taxon>Eukaryota</taxon>
        <taxon>Metazoa</taxon>
        <taxon>Chordata</taxon>
        <taxon>Craniata</taxon>
        <taxon>Vertebrata</taxon>
        <taxon>Euteleostomi</taxon>
        <taxon>Archelosauria</taxon>
        <taxon>Archosauria</taxon>
        <taxon>Dinosauria</taxon>
        <taxon>Saurischia</taxon>
        <taxon>Theropoda</taxon>
        <taxon>Coelurosauria</taxon>
        <taxon>Aves</taxon>
        <taxon>Neognathae</taxon>
        <taxon>Neoaves</taxon>
        <taxon>Phaethontimorphae</taxon>
        <taxon>Eurypygiformes</taxon>
        <taxon>Rhynochetidae</taxon>
        <taxon>Rhynochetos</taxon>
    </lineage>
</organism>
<dbReference type="PROSITE" id="PS00107">
    <property type="entry name" value="PROTEIN_KINASE_ATP"/>
    <property type="match status" value="1"/>
</dbReference>
<dbReference type="PROSITE" id="PS00108">
    <property type="entry name" value="PROTEIN_KINASE_ST"/>
    <property type="match status" value="1"/>
</dbReference>
<feature type="non-terminal residue" evidence="13">
    <location>
        <position position="1"/>
    </location>
</feature>
<reference evidence="13 14" key="1">
    <citation type="submission" date="2019-09" db="EMBL/GenBank/DDBJ databases">
        <title>Bird 10,000 Genomes (B10K) Project - Family phase.</title>
        <authorList>
            <person name="Zhang G."/>
        </authorList>
    </citation>
    <scope>NUCLEOTIDE SEQUENCE [LARGE SCALE GENOMIC DNA]</scope>
    <source>
        <strain evidence="13">B10K-DU-029-58</strain>
        <tissue evidence="13">Muscle</tissue>
    </source>
</reference>
<evidence type="ECO:0000256" key="3">
    <source>
        <dbReference type="ARBA" id="ARBA00022490"/>
    </source>
</evidence>
<feature type="region of interest" description="Disordered" evidence="10">
    <location>
        <begin position="1"/>
        <end position="78"/>
    </location>
</feature>
<dbReference type="AlphaFoldDB" id="A0A7K6RNC5"/>
<dbReference type="FunFam" id="3.30.200.20:FF:000069">
    <property type="entry name" value="Non-specific serine/threonine protein kinase"/>
    <property type="match status" value="1"/>
</dbReference>
<keyword evidence="5" id="KW-0808">Transferase</keyword>
<evidence type="ECO:0000259" key="11">
    <source>
        <dbReference type="PROSITE" id="PS50011"/>
    </source>
</evidence>
<keyword evidence="4" id="KW-0723">Serine/threonine-protein kinase</keyword>
<feature type="compositionally biased region" description="Acidic residues" evidence="10">
    <location>
        <begin position="174"/>
        <end position="183"/>
    </location>
</feature>
<dbReference type="GO" id="GO:0005524">
    <property type="term" value="F:ATP binding"/>
    <property type="evidence" value="ECO:0007669"/>
    <property type="project" value="UniProtKB-UniRule"/>
</dbReference>
<dbReference type="SUPFAM" id="SSF56112">
    <property type="entry name" value="Protein kinase-like (PK-like)"/>
    <property type="match status" value="1"/>
</dbReference>
<feature type="region of interest" description="Disordered" evidence="10">
    <location>
        <begin position="148"/>
        <end position="250"/>
    </location>
</feature>
<evidence type="ECO:0000256" key="10">
    <source>
        <dbReference type="SAM" id="MobiDB-lite"/>
    </source>
</evidence>
<dbReference type="PANTHER" id="PTHR45832">
    <property type="entry name" value="SERINE/THREONINE-PROTEIN KINASE SAMKA-RELATED-RELATED"/>
    <property type="match status" value="1"/>
</dbReference>
<dbReference type="InterPro" id="IPR017441">
    <property type="entry name" value="Protein_kinase_ATP_BS"/>
</dbReference>
<feature type="domain" description="CRIB" evidence="12">
    <location>
        <begin position="75"/>
        <end position="88"/>
    </location>
</feature>
<dbReference type="Gene3D" id="1.10.510.10">
    <property type="entry name" value="Transferase(Phosphotransferase) domain 1"/>
    <property type="match status" value="1"/>
</dbReference>
<feature type="binding site" evidence="9">
    <location>
        <position position="298"/>
    </location>
    <ligand>
        <name>ATP</name>
        <dbReference type="ChEBI" id="CHEBI:30616"/>
    </ligand>
</feature>
<keyword evidence="8 9" id="KW-0067">ATP-binding</keyword>
<dbReference type="EMBL" id="VZRY01001981">
    <property type="protein sequence ID" value="NWW87542.1"/>
    <property type="molecule type" value="Genomic_DNA"/>
</dbReference>
<dbReference type="SMART" id="SM00285">
    <property type="entry name" value="PBD"/>
    <property type="match status" value="1"/>
</dbReference>
<gene>
    <name evidence="13" type="primary">Pak1</name>
    <name evidence="13" type="ORF">RHYJUB_R08569</name>
</gene>
<feature type="compositionally biased region" description="Polar residues" evidence="10">
    <location>
        <begin position="218"/>
        <end position="230"/>
    </location>
</feature>
<keyword evidence="14" id="KW-1185">Reference proteome</keyword>
<feature type="compositionally biased region" description="Polar residues" evidence="10">
    <location>
        <begin position="148"/>
        <end position="160"/>
    </location>
</feature>
<proteinExistence type="predicted"/>
<dbReference type="OrthoDB" id="1022360at2759"/>
<feature type="compositionally biased region" description="Basic and acidic residues" evidence="10">
    <location>
        <begin position="68"/>
        <end position="78"/>
    </location>
</feature>
<evidence type="ECO:0000256" key="2">
    <source>
        <dbReference type="ARBA" id="ARBA00012513"/>
    </source>
</evidence>
<evidence type="ECO:0000313" key="13">
    <source>
        <dbReference type="EMBL" id="NWW87542.1"/>
    </source>
</evidence>
<evidence type="ECO:0000256" key="9">
    <source>
        <dbReference type="PROSITE-ProRule" id="PRU10141"/>
    </source>
</evidence>
<dbReference type="CDD" id="cd01093">
    <property type="entry name" value="CRIB_PAK_like"/>
    <property type="match status" value="1"/>
</dbReference>
<dbReference type="PANTHER" id="PTHR45832:SF10">
    <property type="entry name" value="NON-SPECIFIC SERINE_THREONINE PROTEIN KINASE"/>
    <property type="match status" value="1"/>
</dbReference>
<sequence>MSNNGVETEDKPPAPPMRNTSTMIGSGSKDAGTLNHGSKPLPPNPEEKKRKDRFYRSILPGDKTNKKKEKERPEISLPSDFEHTIHVGFDAVTGEFTGMPEQWARLLQTSNITKSEQKKNPQAVLDVLEFYNSKKISNSQKYMSFTDKSTEDYTSSNTLNVKAVSETPAVPSVSEDEDDEDDAAPPPVIAPRPEHTKSIYTRSVIEPLPPPTRDAATSPISSPSENSTTAPDMLARNTEKQKKKPKMSDEEILEKLRSIVSVGDPKKKYTCFEKIGQGASGTVYTAMDIATGQEVAIKQMNLQQQPKKELIINEILVMRENKNPNIVNYLDSYLVGEELWVVMEYLAGGSLTDVVTETCMDEGQIAAVCRECLQALEFLHSNQVIHRDIKSDNILLGMDGSVKLTDFGFCAQITPEQSKRSTMVGTPYWMAPEVVTRKAYGPKVDIWSLGIMAIEMIEGEPPYLNENPLRALYLIATNGTPELQNPEKLSPIFRDFLNRCLEMDVEKRGSAKELLQHQFLKIAKPLSSLTPLIIAAKEAAKNNH</sequence>
<comment type="caution">
    <text evidence="13">The sequence shown here is derived from an EMBL/GenBank/DDBJ whole genome shotgun (WGS) entry which is preliminary data.</text>
</comment>
<dbReference type="InterPro" id="IPR036936">
    <property type="entry name" value="CRIB_dom_sf"/>
</dbReference>
<dbReference type="InterPro" id="IPR008271">
    <property type="entry name" value="Ser/Thr_kinase_AS"/>
</dbReference>
<dbReference type="GO" id="GO:0005737">
    <property type="term" value="C:cytoplasm"/>
    <property type="evidence" value="ECO:0007669"/>
    <property type="project" value="UniProtKB-SubCell"/>
</dbReference>
<dbReference type="PROSITE" id="PS50108">
    <property type="entry name" value="CRIB"/>
    <property type="match status" value="1"/>
</dbReference>
<dbReference type="InterPro" id="IPR051931">
    <property type="entry name" value="PAK3-like"/>
</dbReference>
<evidence type="ECO:0000256" key="8">
    <source>
        <dbReference type="ARBA" id="ARBA00022840"/>
    </source>
</evidence>
<keyword evidence="3" id="KW-0963">Cytoplasm</keyword>
<evidence type="ECO:0000313" key="14">
    <source>
        <dbReference type="Proteomes" id="UP000570016"/>
    </source>
</evidence>
<feature type="domain" description="Protein kinase" evidence="11">
    <location>
        <begin position="269"/>
        <end position="520"/>
    </location>
</feature>
<dbReference type="FunFam" id="1.10.510.10:FF:000011">
    <property type="entry name" value="Non-specific serine/threonine protein kinase"/>
    <property type="match status" value="1"/>
</dbReference>
<evidence type="ECO:0000256" key="5">
    <source>
        <dbReference type="ARBA" id="ARBA00022679"/>
    </source>
</evidence>
<keyword evidence="7 13" id="KW-0418">Kinase</keyword>
<dbReference type="InterPro" id="IPR000719">
    <property type="entry name" value="Prot_kinase_dom"/>
</dbReference>
<dbReference type="InterPro" id="IPR000095">
    <property type="entry name" value="CRIB_dom"/>
</dbReference>
<evidence type="ECO:0000256" key="7">
    <source>
        <dbReference type="ARBA" id="ARBA00022777"/>
    </source>
</evidence>
<dbReference type="Proteomes" id="UP000570016">
    <property type="component" value="Unassembled WGS sequence"/>
</dbReference>
<dbReference type="Gene3D" id="3.30.200.20">
    <property type="entry name" value="Phosphorylase Kinase, domain 1"/>
    <property type="match status" value="1"/>
</dbReference>
<name>A0A7K6RNC5_9AVES</name>
<evidence type="ECO:0000256" key="1">
    <source>
        <dbReference type="ARBA" id="ARBA00004496"/>
    </source>
</evidence>